<dbReference type="Gramene" id="KCW48833">
    <property type="protein sequence ID" value="KCW48833"/>
    <property type="gene ID" value="EUGRSUZ_K02469"/>
</dbReference>
<feature type="region of interest" description="Disordered" evidence="1">
    <location>
        <begin position="158"/>
        <end position="203"/>
    </location>
</feature>
<evidence type="ECO:0000256" key="1">
    <source>
        <dbReference type="SAM" id="MobiDB-lite"/>
    </source>
</evidence>
<dbReference type="EMBL" id="KK198763">
    <property type="protein sequence ID" value="KCW48833.1"/>
    <property type="molecule type" value="Genomic_DNA"/>
</dbReference>
<accession>A0A059A4U9</accession>
<evidence type="ECO:0000313" key="2">
    <source>
        <dbReference type="EMBL" id="KCW48833.1"/>
    </source>
</evidence>
<feature type="region of interest" description="Disordered" evidence="1">
    <location>
        <begin position="19"/>
        <end position="83"/>
    </location>
</feature>
<sequence>MRDLPHFKLPEFNTAAYHSHQSDMIWPQNRPKRTTQNSSEQTQTSSEIPILHKPGNHAVHRDDSSLRNSIEQRTSVTREPPRAQVQVHQAIRHIHIVTQATPQNPAMNRLSQQGGGQLVTGFDQGSIHVRVPEVPTSPEPLGVAEKGNNPKRVLFEIDVPDRGTPGGGEMGLVWDGGESDSRMEERGQPLMAQRRSHETKAKAATRLDEDLCVRNKEY</sequence>
<gene>
    <name evidence="2" type="ORF">EUGRSUZ_K02469</name>
</gene>
<name>A0A059A4U9_EUCGR</name>
<reference evidence="2" key="1">
    <citation type="submission" date="2013-07" db="EMBL/GenBank/DDBJ databases">
        <title>The genome of Eucalyptus grandis.</title>
        <authorList>
            <person name="Schmutz J."/>
            <person name="Hayes R."/>
            <person name="Myburg A."/>
            <person name="Tuskan G."/>
            <person name="Grattapaglia D."/>
            <person name="Rokhsar D.S."/>
        </authorList>
    </citation>
    <scope>NUCLEOTIDE SEQUENCE</scope>
    <source>
        <tissue evidence="2">Leaf extractions</tissue>
    </source>
</reference>
<protein>
    <submittedName>
        <fullName evidence="2">Uncharacterized protein</fullName>
    </submittedName>
</protein>
<dbReference type="InParanoid" id="A0A059A4U9"/>
<dbReference type="AlphaFoldDB" id="A0A059A4U9"/>
<organism evidence="2">
    <name type="scientific">Eucalyptus grandis</name>
    <name type="common">Flooded gum</name>
    <dbReference type="NCBI Taxonomy" id="71139"/>
    <lineage>
        <taxon>Eukaryota</taxon>
        <taxon>Viridiplantae</taxon>
        <taxon>Streptophyta</taxon>
        <taxon>Embryophyta</taxon>
        <taxon>Tracheophyta</taxon>
        <taxon>Spermatophyta</taxon>
        <taxon>Magnoliopsida</taxon>
        <taxon>eudicotyledons</taxon>
        <taxon>Gunneridae</taxon>
        <taxon>Pentapetalae</taxon>
        <taxon>rosids</taxon>
        <taxon>malvids</taxon>
        <taxon>Myrtales</taxon>
        <taxon>Myrtaceae</taxon>
        <taxon>Myrtoideae</taxon>
        <taxon>Eucalypteae</taxon>
        <taxon>Eucalyptus</taxon>
    </lineage>
</organism>
<feature type="compositionally biased region" description="Polar residues" evidence="1">
    <location>
        <begin position="66"/>
        <end position="77"/>
    </location>
</feature>
<proteinExistence type="predicted"/>
<feature type="compositionally biased region" description="Low complexity" evidence="1">
    <location>
        <begin position="34"/>
        <end position="47"/>
    </location>
</feature>